<keyword evidence="1" id="KW-0472">Membrane</keyword>
<dbReference type="Proteomes" id="UP000006671">
    <property type="component" value="Unassembled WGS sequence"/>
</dbReference>
<dbReference type="InterPro" id="IPR044926">
    <property type="entry name" value="RGS_subdomain_2"/>
</dbReference>
<accession>D2W2Y3</accession>
<feature type="transmembrane region" description="Helical" evidence="1">
    <location>
        <begin position="353"/>
        <end position="371"/>
    </location>
</feature>
<dbReference type="RefSeq" id="XP_002669341.1">
    <property type="nucleotide sequence ID" value="XM_002669295.1"/>
</dbReference>
<gene>
    <name evidence="2" type="ORF">NAEGRDRAFT_75753</name>
</gene>
<evidence type="ECO:0000256" key="1">
    <source>
        <dbReference type="SAM" id="Phobius"/>
    </source>
</evidence>
<dbReference type="Gene3D" id="1.10.167.10">
    <property type="entry name" value="Regulator of G-protein Signalling 4, domain 2"/>
    <property type="match status" value="1"/>
</dbReference>
<dbReference type="EMBL" id="GG738928">
    <property type="protein sequence ID" value="EFC36597.1"/>
    <property type="molecule type" value="Genomic_DNA"/>
</dbReference>
<sequence length="729" mass="85002">MLTPSHSLSLLHLMLTSWFLTILLFYTKPIVSLSSSSSSSFIQYISSNKINELNSSTIIIGANNFINLYLWKDLEIYSIGQLLNSTNSQKELNFFSYDTNGISENDMIRMIRILQSNNFALIPSKWKFKQVVMQKNTECLYGSLFERFDILIGTADEFAERVRLSRGHQQRRKKSFEYLNPNDFYIIPLFPRNFYIVTMENYNHLNLFESEFYNYFISNSRYNQTNCLESIKHDSSIIEHLHGILYFTSLQIDWSLQYFNISHIPYNNSIISNFIFSNLFESNDYIWNYSKVSQHLWESTCYHCTTTSCVAENWTWGDSLDLTVVCSGVLFYAILLISGAFKSPVVYRKYGIIFLSPFLNMGLFTALLNAFNNSCISLGTIFSNYAACLMNIIYICTVLRYFYLRNLYNFVKSSKYPSLYKYLAGEMFGFFFTIIIPMIFTLIFPITIIVLVGDYNADLFNLANNLIIAILAAVSCIAGFSTLIFDAIKNRKIISKFGFSRFFIFEDPYFFRIDLLSLPIIFLLLVLLAIIFMIAPIYVLIVRFLIGMTLYLLFGTSLVMLIVEQLKFKTFRIKSANDEVIDKNQQEDITKEYIEMIKENKNEDLCQLFKLYCQKSLALENLMLMDVLIEKKRKSTSISVEDMKHIKEEFLISYSAYEVNISSQVRQNFEQNLQDALSKNEAKVNNEILTDLMVEIETNIKSTFMRFAKTSEFLEWQEIYSLQKERAVL</sequence>
<feature type="transmembrane region" description="Helical" evidence="1">
    <location>
        <begin position="7"/>
        <end position="26"/>
    </location>
</feature>
<feature type="transmembrane region" description="Helical" evidence="1">
    <location>
        <begin position="322"/>
        <end position="341"/>
    </location>
</feature>
<reference evidence="2 3" key="1">
    <citation type="journal article" date="2010" name="Cell">
        <title>The genome of Naegleria gruberi illuminates early eukaryotic versatility.</title>
        <authorList>
            <person name="Fritz-Laylin L.K."/>
            <person name="Prochnik S.E."/>
            <person name="Ginger M.L."/>
            <person name="Dacks J.B."/>
            <person name="Carpenter M.L."/>
            <person name="Field M.C."/>
            <person name="Kuo A."/>
            <person name="Paredez A."/>
            <person name="Chapman J."/>
            <person name="Pham J."/>
            <person name="Shu S."/>
            <person name="Neupane R."/>
            <person name="Cipriano M."/>
            <person name="Mancuso J."/>
            <person name="Tu H."/>
            <person name="Salamov A."/>
            <person name="Lindquist E."/>
            <person name="Shapiro H."/>
            <person name="Lucas S."/>
            <person name="Grigoriev I.V."/>
            <person name="Cande W.Z."/>
            <person name="Fulton C."/>
            <person name="Rokhsar D.S."/>
            <person name="Dawson S.C."/>
        </authorList>
    </citation>
    <scope>NUCLEOTIDE SEQUENCE [LARGE SCALE GENOMIC DNA]</scope>
    <source>
        <strain evidence="2 3">NEG-M</strain>
    </source>
</reference>
<dbReference type="GeneID" id="8859940"/>
<dbReference type="KEGG" id="ngr:NAEGRDRAFT_75753"/>
<feature type="transmembrane region" description="Helical" evidence="1">
    <location>
        <begin position="423"/>
        <end position="453"/>
    </location>
</feature>
<feature type="transmembrane region" description="Helical" evidence="1">
    <location>
        <begin position="540"/>
        <end position="563"/>
    </location>
</feature>
<evidence type="ECO:0000313" key="2">
    <source>
        <dbReference type="EMBL" id="EFC36597.1"/>
    </source>
</evidence>
<feature type="transmembrane region" description="Helical" evidence="1">
    <location>
        <begin position="465"/>
        <end position="488"/>
    </location>
</feature>
<proteinExistence type="predicted"/>
<dbReference type="InParanoid" id="D2W2Y3"/>
<dbReference type="VEuPathDB" id="AmoebaDB:NAEGRDRAFT_75753"/>
<organism evidence="3">
    <name type="scientific">Naegleria gruberi</name>
    <name type="common">Amoeba</name>
    <dbReference type="NCBI Taxonomy" id="5762"/>
    <lineage>
        <taxon>Eukaryota</taxon>
        <taxon>Discoba</taxon>
        <taxon>Heterolobosea</taxon>
        <taxon>Tetramitia</taxon>
        <taxon>Eutetramitia</taxon>
        <taxon>Vahlkampfiidae</taxon>
        <taxon>Naegleria</taxon>
    </lineage>
</organism>
<dbReference type="InterPro" id="IPR036305">
    <property type="entry name" value="RGS_sf"/>
</dbReference>
<feature type="transmembrane region" description="Helical" evidence="1">
    <location>
        <begin position="509"/>
        <end position="534"/>
    </location>
</feature>
<keyword evidence="3" id="KW-1185">Reference proteome</keyword>
<evidence type="ECO:0000313" key="3">
    <source>
        <dbReference type="Proteomes" id="UP000006671"/>
    </source>
</evidence>
<protein>
    <submittedName>
        <fullName evidence="2">Predicted protein</fullName>
    </submittedName>
</protein>
<name>D2W2Y3_NAEGR</name>
<dbReference type="AlphaFoldDB" id="D2W2Y3"/>
<keyword evidence="1" id="KW-0812">Transmembrane</keyword>
<dbReference type="SUPFAM" id="SSF48097">
    <property type="entry name" value="Regulator of G-protein signaling, RGS"/>
    <property type="match status" value="1"/>
</dbReference>
<feature type="transmembrane region" description="Helical" evidence="1">
    <location>
        <begin position="383"/>
        <end position="403"/>
    </location>
</feature>
<keyword evidence="1" id="KW-1133">Transmembrane helix</keyword>